<proteinExistence type="predicted"/>
<comment type="caution">
    <text evidence="2">The sequence shown here is derived from an EMBL/GenBank/DDBJ whole genome shotgun (WGS) entry which is preliminary data.</text>
</comment>
<dbReference type="EMBL" id="BFEA01000352">
    <property type="protein sequence ID" value="GBG80633.1"/>
    <property type="molecule type" value="Genomic_DNA"/>
</dbReference>
<dbReference type="Proteomes" id="UP000265515">
    <property type="component" value="Unassembled WGS sequence"/>
</dbReference>
<name>A0A388LEI7_CHABU</name>
<keyword evidence="3" id="KW-1185">Reference proteome</keyword>
<organism evidence="2 3">
    <name type="scientific">Chara braunii</name>
    <name type="common">Braun's stonewort</name>
    <dbReference type="NCBI Taxonomy" id="69332"/>
    <lineage>
        <taxon>Eukaryota</taxon>
        <taxon>Viridiplantae</taxon>
        <taxon>Streptophyta</taxon>
        <taxon>Charophyceae</taxon>
        <taxon>Charales</taxon>
        <taxon>Characeae</taxon>
        <taxon>Chara</taxon>
    </lineage>
</organism>
<evidence type="ECO:0000313" key="2">
    <source>
        <dbReference type="EMBL" id="GBG80633.1"/>
    </source>
</evidence>
<protein>
    <submittedName>
        <fullName evidence="2">Uncharacterized protein</fullName>
    </submittedName>
</protein>
<reference evidence="2 3" key="1">
    <citation type="journal article" date="2018" name="Cell">
        <title>The Chara Genome: Secondary Complexity and Implications for Plant Terrestrialization.</title>
        <authorList>
            <person name="Nishiyama T."/>
            <person name="Sakayama H."/>
            <person name="Vries J.D."/>
            <person name="Buschmann H."/>
            <person name="Saint-Marcoux D."/>
            <person name="Ullrich K.K."/>
            <person name="Haas F.B."/>
            <person name="Vanderstraeten L."/>
            <person name="Becker D."/>
            <person name="Lang D."/>
            <person name="Vosolsobe S."/>
            <person name="Rombauts S."/>
            <person name="Wilhelmsson P.K.I."/>
            <person name="Janitza P."/>
            <person name="Kern R."/>
            <person name="Heyl A."/>
            <person name="Rumpler F."/>
            <person name="Villalobos L.I.A.C."/>
            <person name="Clay J.M."/>
            <person name="Skokan R."/>
            <person name="Toyoda A."/>
            <person name="Suzuki Y."/>
            <person name="Kagoshima H."/>
            <person name="Schijlen E."/>
            <person name="Tajeshwar N."/>
            <person name="Catarino B."/>
            <person name="Hetherington A.J."/>
            <person name="Saltykova A."/>
            <person name="Bonnot C."/>
            <person name="Breuninger H."/>
            <person name="Symeonidi A."/>
            <person name="Radhakrishnan G.V."/>
            <person name="Van Nieuwerburgh F."/>
            <person name="Deforce D."/>
            <person name="Chang C."/>
            <person name="Karol K.G."/>
            <person name="Hedrich R."/>
            <person name="Ulvskov P."/>
            <person name="Glockner G."/>
            <person name="Delwiche C.F."/>
            <person name="Petrasek J."/>
            <person name="Van de Peer Y."/>
            <person name="Friml J."/>
            <person name="Beilby M."/>
            <person name="Dolan L."/>
            <person name="Kohara Y."/>
            <person name="Sugano S."/>
            <person name="Fujiyama A."/>
            <person name="Delaux P.-M."/>
            <person name="Quint M."/>
            <person name="TheiBen G."/>
            <person name="Hagemann M."/>
            <person name="Harholt J."/>
            <person name="Dunand C."/>
            <person name="Zachgo S."/>
            <person name="Langdale J."/>
            <person name="Maumus F."/>
            <person name="Straeten D.V.D."/>
            <person name="Gould S.B."/>
            <person name="Rensing S.A."/>
        </authorList>
    </citation>
    <scope>NUCLEOTIDE SEQUENCE [LARGE SCALE GENOMIC DNA]</scope>
    <source>
        <strain evidence="2 3">S276</strain>
    </source>
</reference>
<sequence>MIPSVIHRGSSTTEMLSSALTSAARGLRKKASSMSGISSFSTTPLAKSAPATPTRHMQCSGPKSVGTTSSWNNNIGAGYAEPLSPPQRSSFAGSPEDSGVSQGERSEAECGAVGTSTPAASPPSLVRSGTCVSDGSVDMRSCMDSPGTPRPLKPRSWSCDDNGFLQSSAGSSLAGSEVQGGEVRQGQGGAEVFNGDRKGNGGVPVVYVNGGEPLQLLAYQYKNLTMLMLLPSLPLIASAASGLIRDQLLDKGKADDLKVERGCGCDVEPKIPACLASFVRSVREHPELLLGVPHGSTTVSSVTAVRKAYQVLGWPVAVAPLGDDVAVAPLGDDVADLLKTVHRGWVLRSSPGIIVMFPWRVKSQLGAMKDRVDGQVGGHLNGEGRSFGCIPSGCHDRPRPHPFREELARDILFKPEFRGGNPNEIIGAEWARKTLAIGLLAHALLCLGHLVACLDK</sequence>
<evidence type="ECO:0000313" key="3">
    <source>
        <dbReference type="Proteomes" id="UP000265515"/>
    </source>
</evidence>
<dbReference type="AlphaFoldDB" id="A0A388LEI7"/>
<dbReference type="Gramene" id="GBG80633">
    <property type="protein sequence ID" value="GBG80633"/>
    <property type="gene ID" value="CBR_g31093"/>
</dbReference>
<feature type="region of interest" description="Disordered" evidence="1">
    <location>
        <begin position="142"/>
        <end position="161"/>
    </location>
</feature>
<evidence type="ECO:0000256" key="1">
    <source>
        <dbReference type="SAM" id="MobiDB-lite"/>
    </source>
</evidence>
<accession>A0A388LEI7</accession>
<gene>
    <name evidence="2" type="ORF">CBR_g31093</name>
</gene>
<feature type="compositionally biased region" description="Polar residues" evidence="1">
    <location>
        <begin position="65"/>
        <end position="75"/>
    </location>
</feature>
<feature type="region of interest" description="Disordered" evidence="1">
    <location>
        <begin position="33"/>
        <end position="131"/>
    </location>
</feature>